<evidence type="ECO:0000313" key="2">
    <source>
        <dbReference type="EMBL" id="PKA56127.1"/>
    </source>
</evidence>
<dbReference type="Proteomes" id="UP000236161">
    <property type="component" value="Unassembled WGS sequence"/>
</dbReference>
<name>A0A2I0AKQ1_9ASPA</name>
<gene>
    <name evidence="2" type="ORF">AXF42_Ash015612</name>
</gene>
<protein>
    <recommendedName>
        <fullName evidence="1">Retrotransposon gag domain-containing protein</fullName>
    </recommendedName>
</protein>
<proteinExistence type="predicted"/>
<reference evidence="2 3" key="1">
    <citation type="journal article" date="2017" name="Nature">
        <title>The Apostasia genome and the evolution of orchids.</title>
        <authorList>
            <person name="Zhang G.Q."/>
            <person name="Liu K.W."/>
            <person name="Li Z."/>
            <person name="Lohaus R."/>
            <person name="Hsiao Y.Y."/>
            <person name="Niu S.C."/>
            <person name="Wang J.Y."/>
            <person name="Lin Y.C."/>
            <person name="Xu Q."/>
            <person name="Chen L.J."/>
            <person name="Yoshida K."/>
            <person name="Fujiwara S."/>
            <person name="Wang Z.W."/>
            <person name="Zhang Y.Q."/>
            <person name="Mitsuda N."/>
            <person name="Wang M."/>
            <person name="Liu G.H."/>
            <person name="Pecoraro L."/>
            <person name="Huang H.X."/>
            <person name="Xiao X.J."/>
            <person name="Lin M."/>
            <person name="Wu X.Y."/>
            <person name="Wu W.L."/>
            <person name="Chen Y.Y."/>
            <person name="Chang S.B."/>
            <person name="Sakamoto S."/>
            <person name="Ohme-Takagi M."/>
            <person name="Yagi M."/>
            <person name="Zeng S.J."/>
            <person name="Shen C.Y."/>
            <person name="Yeh C.M."/>
            <person name="Luo Y.B."/>
            <person name="Tsai W.C."/>
            <person name="Van de Peer Y."/>
            <person name="Liu Z.J."/>
        </authorList>
    </citation>
    <scope>NUCLEOTIDE SEQUENCE [LARGE SCALE GENOMIC DNA]</scope>
    <source>
        <strain evidence="3">cv. Shenzhen</strain>
        <tissue evidence="2">Stem</tissue>
    </source>
</reference>
<evidence type="ECO:0000313" key="3">
    <source>
        <dbReference type="Proteomes" id="UP000236161"/>
    </source>
</evidence>
<dbReference type="EMBL" id="KZ451975">
    <property type="protein sequence ID" value="PKA56127.1"/>
    <property type="molecule type" value="Genomic_DNA"/>
</dbReference>
<sequence>MKQELIVRFIGRICMALSDMVLANIQQGETESLRSYTNHFFAAATEMEDVDPTVAIHNYRRGLISGDLFKSLQLVKPKSFPELMARASQFVLLEDTGNDAPDV</sequence>
<evidence type="ECO:0000259" key="1">
    <source>
        <dbReference type="Pfam" id="PF03732"/>
    </source>
</evidence>
<feature type="domain" description="Retrotransposon gag" evidence="1">
    <location>
        <begin position="1"/>
        <end position="63"/>
    </location>
</feature>
<accession>A0A2I0AKQ1</accession>
<dbReference type="InterPro" id="IPR005162">
    <property type="entry name" value="Retrotrans_gag_dom"/>
</dbReference>
<dbReference type="AlphaFoldDB" id="A0A2I0AKQ1"/>
<keyword evidence="3" id="KW-1185">Reference proteome</keyword>
<organism evidence="2 3">
    <name type="scientific">Apostasia shenzhenica</name>
    <dbReference type="NCBI Taxonomy" id="1088818"/>
    <lineage>
        <taxon>Eukaryota</taxon>
        <taxon>Viridiplantae</taxon>
        <taxon>Streptophyta</taxon>
        <taxon>Embryophyta</taxon>
        <taxon>Tracheophyta</taxon>
        <taxon>Spermatophyta</taxon>
        <taxon>Magnoliopsida</taxon>
        <taxon>Liliopsida</taxon>
        <taxon>Asparagales</taxon>
        <taxon>Orchidaceae</taxon>
        <taxon>Apostasioideae</taxon>
        <taxon>Apostasia</taxon>
    </lineage>
</organism>
<dbReference type="Pfam" id="PF03732">
    <property type="entry name" value="Retrotrans_gag"/>
    <property type="match status" value="1"/>
</dbReference>